<dbReference type="Proteomes" id="UP000232587">
    <property type="component" value="Unassembled WGS sequence"/>
</dbReference>
<dbReference type="OrthoDB" id="9801588at2"/>
<evidence type="ECO:0000313" key="3">
    <source>
        <dbReference type="Proteomes" id="UP000232587"/>
    </source>
</evidence>
<name>A0A2N0I2V9_9SPHN</name>
<gene>
    <name evidence="2" type="ORF">B0I00_0714</name>
</gene>
<dbReference type="RefSeq" id="WP_100865947.1">
    <property type="nucleotide sequence ID" value="NZ_PHUF01000002.1"/>
</dbReference>
<accession>A0A2N0I2V9</accession>
<dbReference type="AlphaFoldDB" id="A0A2N0I2V9"/>
<reference evidence="2 3" key="1">
    <citation type="submission" date="2017-11" db="EMBL/GenBank/DDBJ databases">
        <title>Genomic Encyclopedia of Type Strains, Phase III (KMG-III): the genomes of soil and plant-associated and newly described type strains.</title>
        <authorList>
            <person name="Whitman W."/>
        </authorList>
    </citation>
    <scope>NUCLEOTIDE SEQUENCE [LARGE SCALE GENOMIC DNA]</scope>
    <source>
        <strain evidence="2 3">CGMCC 1.12274</strain>
    </source>
</reference>
<sequence>MSDYESLRHFADSIGLAVMVVLFLGLCLWPFLPGKKATNQRMAQSIFEGDDDGE</sequence>
<evidence type="ECO:0000313" key="2">
    <source>
        <dbReference type="EMBL" id="PKB25513.1"/>
    </source>
</evidence>
<dbReference type="CDD" id="cd01324">
    <property type="entry name" value="cbb3_Oxidase_CcoQ"/>
    <property type="match status" value="1"/>
</dbReference>
<comment type="caution">
    <text evidence="2">The sequence shown here is derived from an EMBL/GenBank/DDBJ whole genome shotgun (WGS) entry which is preliminary data.</text>
</comment>
<protein>
    <submittedName>
        <fullName evidence="2">Cytochrome c oxidase cbb3-type subunit 4</fullName>
    </submittedName>
</protein>
<dbReference type="Pfam" id="PF05545">
    <property type="entry name" value="FixQ"/>
    <property type="match status" value="1"/>
</dbReference>
<keyword evidence="1" id="KW-0812">Transmembrane</keyword>
<proteinExistence type="predicted"/>
<dbReference type="EMBL" id="PHUF01000002">
    <property type="protein sequence ID" value="PKB25513.1"/>
    <property type="molecule type" value="Genomic_DNA"/>
</dbReference>
<feature type="transmembrane region" description="Helical" evidence="1">
    <location>
        <begin position="14"/>
        <end position="32"/>
    </location>
</feature>
<evidence type="ECO:0000256" key="1">
    <source>
        <dbReference type="SAM" id="Phobius"/>
    </source>
</evidence>
<organism evidence="2 3">
    <name type="scientific">Novosphingobium kunmingense</name>
    <dbReference type="NCBI Taxonomy" id="1211806"/>
    <lineage>
        <taxon>Bacteria</taxon>
        <taxon>Pseudomonadati</taxon>
        <taxon>Pseudomonadota</taxon>
        <taxon>Alphaproteobacteria</taxon>
        <taxon>Sphingomonadales</taxon>
        <taxon>Sphingomonadaceae</taxon>
        <taxon>Novosphingobium</taxon>
    </lineage>
</organism>
<keyword evidence="1" id="KW-1133">Transmembrane helix</keyword>
<keyword evidence="1" id="KW-0472">Membrane</keyword>
<dbReference type="InterPro" id="IPR008621">
    <property type="entry name" value="Cbb3-typ_cyt_oxidase_comp"/>
</dbReference>
<keyword evidence="3" id="KW-1185">Reference proteome</keyword>